<sequence>MKYSLALIAVFPLLLMLFKGSIGREETKSWLSTTKLVFDGTFDCPLKQTFCFTGFYVGYNRILVDDDWIHLPFRCVEDYSRHVAQISFNETVGNVKKHYTPRLKVHHNCSDDGRTHYYFKNFGQVNAKRNLYFEEYRLHMLNQGSLDIFSDSDLRLKRDRKRLKKWFHSLPYQWNSTLDGYQPTQNFKYLVKGIHVLPFGELEMKKFEPKSKEEKLKKLDEERIRLLKKILIEEAQNPGKNNSESEWSQVEDYNKTAEKEPSVEDVILAWRKRKQEEKKRNEPQFAKQLKCDMKVADKKTDKRENVAVEEKPSTIKLNKRSDQNESSGEDP</sequence>
<dbReference type="GeneID" id="9808031"/>
<proteinExistence type="predicted"/>
<organism evidence="4">
    <name type="scientific">Caenorhabditis remanei</name>
    <name type="common">Caenorhabditis vulgaris</name>
    <dbReference type="NCBI Taxonomy" id="31234"/>
    <lineage>
        <taxon>Eukaryota</taxon>
        <taxon>Metazoa</taxon>
        <taxon>Ecdysozoa</taxon>
        <taxon>Nematoda</taxon>
        <taxon>Chromadorea</taxon>
        <taxon>Rhabditida</taxon>
        <taxon>Rhabditina</taxon>
        <taxon>Rhabditomorpha</taxon>
        <taxon>Rhabditoidea</taxon>
        <taxon>Rhabditidae</taxon>
        <taxon>Peloderinae</taxon>
        <taxon>Caenorhabditis</taxon>
    </lineage>
</organism>
<accession>E3N6V0</accession>
<keyword evidence="4" id="KW-1185">Reference proteome</keyword>
<dbReference type="EMBL" id="DS268543">
    <property type="protein sequence ID" value="EFO88287.1"/>
    <property type="molecule type" value="Genomic_DNA"/>
</dbReference>
<evidence type="ECO:0000256" key="1">
    <source>
        <dbReference type="SAM" id="MobiDB-lite"/>
    </source>
</evidence>
<protein>
    <submittedName>
        <fullName evidence="3">Uncharacterized protein</fullName>
    </submittedName>
</protein>
<evidence type="ECO:0000256" key="2">
    <source>
        <dbReference type="SAM" id="SignalP"/>
    </source>
</evidence>
<dbReference type="AlphaFoldDB" id="E3N6V0"/>
<dbReference type="KEGG" id="crq:GCK72_023043"/>
<feature type="signal peptide" evidence="2">
    <location>
        <begin position="1"/>
        <end position="23"/>
    </location>
</feature>
<feature type="compositionally biased region" description="Basic and acidic residues" evidence="1">
    <location>
        <begin position="289"/>
        <end position="323"/>
    </location>
</feature>
<dbReference type="HOGENOM" id="CLU_840027_0_0_1"/>
<reference evidence="3" key="1">
    <citation type="submission" date="2007-07" db="EMBL/GenBank/DDBJ databases">
        <title>PCAP assembly of the Caenorhabditis remanei genome.</title>
        <authorList>
            <consortium name="The Caenorhabditis remanei Sequencing Consortium"/>
            <person name="Wilson R.K."/>
        </authorList>
    </citation>
    <scope>NUCLEOTIDE SEQUENCE [LARGE SCALE GENOMIC DNA]</scope>
    <source>
        <strain evidence="3">PB4641</strain>
    </source>
</reference>
<keyword evidence="2" id="KW-0732">Signal</keyword>
<evidence type="ECO:0000313" key="3">
    <source>
        <dbReference type="EMBL" id="EFO88287.1"/>
    </source>
</evidence>
<dbReference type="RefSeq" id="XP_003095867.2">
    <property type="nucleotide sequence ID" value="XM_003095819.2"/>
</dbReference>
<dbReference type="Proteomes" id="UP000008281">
    <property type="component" value="Unassembled WGS sequence"/>
</dbReference>
<dbReference type="CTD" id="9808031"/>
<evidence type="ECO:0000313" key="4">
    <source>
        <dbReference type="Proteomes" id="UP000008281"/>
    </source>
</evidence>
<name>E3N6V0_CAERE</name>
<feature type="chain" id="PRO_5015090117" evidence="2">
    <location>
        <begin position="24"/>
        <end position="331"/>
    </location>
</feature>
<gene>
    <name evidence="3" type="ORF">CRE_08485</name>
</gene>
<feature type="region of interest" description="Disordered" evidence="1">
    <location>
        <begin position="274"/>
        <end position="331"/>
    </location>
</feature>